<dbReference type="AlphaFoldDB" id="A0A174GAH1"/>
<feature type="domain" description="Peptidase C39" evidence="11">
    <location>
        <begin position="35"/>
        <end position="125"/>
    </location>
</feature>
<dbReference type="Pfam" id="PF07884">
    <property type="entry name" value="VKOR"/>
    <property type="match status" value="1"/>
</dbReference>
<evidence type="ECO:0000256" key="5">
    <source>
        <dbReference type="ARBA" id="ARBA00022989"/>
    </source>
</evidence>
<keyword evidence="8" id="KW-1015">Disulfide bond</keyword>
<keyword evidence="7 10" id="KW-0472">Membrane</keyword>
<accession>A0A174GAH1</accession>
<feature type="transmembrane region" description="Helical" evidence="10">
    <location>
        <begin position="255"/>
        <end position="272"/>
    </location>
</feature>
<evidence type="ECO:0000259" key="13">
    <source>
        <dbReference type="Pfam" id="PF13462"/>
    </source>
</evidence>
<evidence type="ECO:0000256" key="8">
    <source>
        <dbReference type="ARBA" id="ARBA00023157"/>
    </source>
</evidence>
<dbReference type="Pfam" id="PF03412">
    <property type="entry name" value="Peptidase_C39"/>
    <property type="match status" value="1"/>
</dbReference>
<dbReference type="RefSeq" id="WP_055169748.1">
    <property type="nucleotide sequence ID" value="NZ_CZAI01000001.1"/>
</dbReference>
<feature type="transmembrane region" description="Helical" evidence="10">
    <location>
        <begin position="284"/>
        <end position="309"/>
    </location>
</feature>
<dbReference type="STRING" id="47678.ERS852494_00224"/>
<dbReference type="InterPro" id="IPR012932">
    <property type="entry name" value="VKOR"/>
</dbReference>
<evidence type="ECO:0000256" key="1">
    <source>
        <dbReference type="ARBA" id="ARBA00004141"/>
    </source>
</evidence>
<evidence type="ECO:0000256" key="6">
    <source>
        <dbReference type="ARBA" id="ARBA00023002"/>
    </source>
</evidence>
<dbReference type="SUPFAM" id="SSF52833">
    <property type="entry name" value="Thioredoxin-like"/>
    <property type="match status" value="1"/>
</dbReference>
<dbReference type="InterPro" id="IPR005074">
    <property type="entry name" value="Peptidase_C39"/>
</dbReference>
<feature type="transmembrane region" description="Helical" evidence="10">
    <location>
        <begin position="315"/>
        <end position="334"/>
    </location>
</feature>
<dbReference type="InterPro" id="IPR036249">
    <property type="entry name" value="Thioredoxin-like_sf"/>
</dbReference>
<evidence type="ECO:0000256" key="10">
    <source>
        <dbReference type="SAM" id="Phobius"/>
    </source>
</evidence>
<dbReference type="Proteomes" id="UP000095657">
    <property type="component" value="Unassembled WGS sequence"/>
</dbReference>
<proteinExistence type="inferred from homology"/>
<name>A0A174GAH1_9BACE</name>
<dbReference type="Gene3D" id="1.20.1440.130">
    <property type="entry name" value="VKOR domain"/>
    <property type="match status" value="1"/>
</dbReference>
<evidence type="ECO:0000259" key="11">
    <source>
        <dbReference type="Pfam" id="PF03412"/>
    </source>
</evidence>
<dbReference type="GO" id="GO:0008233">
    <property type="term" value="F:peptidase activity"/>
    <property type="evidence" value="ECO:0007669"/>
    <property type="project" value="InterPro"/>
</dbReference>
<keyword evidence="3 10" id="KW-0812">Transmembrane</keyword>
<dbReference type="Gene3D" id="3.90.70.10">
    <property type="entry name" value="Cysteine proteinases"/>
    <property type="match status" value="1"/>
</dbReference>
<reference evidence="14 15" key="1">
    <citation type="submission" date="2015-09" db="EMBL/GenBank/DDBJ databases">
        <authorList>
            <consortium name="Pathogen Informatics"/>
        </authorList>
    </citation>
    <scope>NUCLEOTIDE SEQUENCE [LARGE SCALE GENOMIC DNA]</scope>
    <source>
        <strain evidence="14 15">2789STDY5834880</strain>
    </source>
</reference>
<organism evidence="14 15">
    <name type="scientific">Bacteroides caccae</name>
    <dbReference type="NCBI Taxonomy" id="47678"/>
    <lineage>
        <taxon>Bacteria</taxon>
        <taxon>Pseudomonadati</taxon>
        <taxon>Bacteroidota</taxon>
        <taxon>Bacteroidia</taxon>
        <taxon>Bacteroidales</taxon>
        <taxon>Bacteroidaceae</taxon>
        <taxon>Bacteroides</taxon>
    </lineage>
</organism>
<evidence type="ECO:0000313" key="14">
    <source>
        <dbReference type="EMBL" id="CUO57445.1"/>
    </source>
</evidence>
<feature type="transmembrane region" description="Helical" evidence="10">
    <location>
        <begin position="174"/>
        <end position="192"/>
    </location>
</feature>
<feature type="domain" description="Vitamin K epoxide reductase" evidence="12">
    <location>
        <begin position="175"/>
        <end position="298"/>
    </location>
</feature>
<dbReference type="GO" id="GO:0016020">
    <property type="term" value="C:membrane"/>
    <property type="evidence" value="ECO:0007669"/>
    <property type="project" value="UniProtKB-SubCell"/>
</dbReference>
<keyword evidence="9" id="KW-0676">Redox-active center</keyword>
<evidence type="ECO:0000259" key="12">
    <source>
        <dbReference type="Pfam" id="PF07884"/>
    </source>
</evidence>
<dbReference type="CDD" id="cd12921">
    <property type="entry name" value="VKOR_4"/>
    <property type="match status" value="1"/>
</dbReference>
<comment type="similarity">
    <text evidence="2">Belongs to the VKOR family.</text>
</comment>
<evidence type="ECO:0000256" key="7">
    <source>
        <dbReference type="ARBA" id="ARBA00023136"/>
    </source>
</evidence>
<feature type="domain" description="Thioredoxin-like fold" evidence="13">
    <location>
        <begin position="377"/>
        <end position="525"/>
    </location>
</feature>
<feature type="transmembrane region" description="Helical" evidence="10">
    <location>
        <begin position="148"/>
        <end position="168"/>
    </location>
</feature>
<sequence>MRTFFFLNKSQTILSAYLDLLNVKHTKKYADKLYNEHPYKYSLFGLSKMLSEYKIPNAGIEILNKESGLKELEVPFIAYAGNEFVLVYEKDNEKISYLWQNKQINIGVDYFKNIWSGIVLIAEAEEESIEQNYIQNYRREWKDRVKTLLLLVITSSLLVFSCVDAGVFSSIIRFLLLFFNLLGLYVCTLLLMKQIHIQSQYADKICSLFKKSDCNNILESKDAKLWGVISWSEIGFGYFCSNLIIFLWFPFLMEYSVLIGCCTLIFSFWSIWYQKVKVKQWCPLCLVIQLLFWLLFVLYLIGGFIPAVLLFSIESLFIVGCIYSILILVVSFICPKLGLDSKIQNLVQQTNSLRMRDEVIAAILKTQLYHKVDITNSKILFGNPQAKIWITILTNPHCEPCGFMHRRVENLLNKVGEKICIQYIFSSFNEELGKSNKQLIAVYLNHTMEEVNVIFHDWFTGGKYKKDDFYQCYPQNLEDENVNEEFERHNKWKEETGITVTPTIWVNGYMLPRNYRIEDIVYFVDNKDIQSL</sequence>
<evidence type="ECO:0000256" key="9">
    <source>
        <dbReference type="ARBA" id="ARBA00023284"/>
    </source>
</evidence>
<evidence type="ECO:0000313" key="15">
    <source>
        <dbReference type="Proteomes" id="UP000095657"/>
    </source>
</evidence>
<feature type="transmembrane region" description="Helical" evidence="10">
    <location>
        <begin position="225"/>
        <end position="249"/>
    </location>
</feature>
<keyword evidence="6" id="KW-0560">Oxidoreductase</keyword>
<evidence type="ECO:0000256" key="2">
    <source>
        <dbReference type="ARBA" id="ARBA00006214"/>
    </source>
</evidence>
<dbReference type="GO" id="GO:0048038">
    <property type="term" value="F:quinone binding"/>
    <property type="evidence" value="ECO:0007669"/>
    <property type="project" value="UniProtKB-KW"/>
</dbReference>
<dbReference type="InterPro" id="IPR012336">
    <property type="entry name" value="Thioredoxin-like_fold"/>
</dbReference>
<dbReference type="GO" id="GO:0005524">
    <property type="term" value="F:ATP binding"/>
    <property type="evidence" value="ECO:0007669"/>
    <property type="project" value="InterPro"/>
</dbReference>
<dbReference type="GO" id="GO:0006508">
    <property type="term" value="P:proteolysis"/>
    <property type="evidence" value="ECO:0007669"/>
    <property type="project" value="InterPro"/>
</dbReference>
<dbReference type="Pfam" id="PF13462">
    <property type="entry name" value="Thioredoxin_4"/>
    <property type="match status" value="1"/>
</dbReference>
<gene>
    <name evidence="14" type="ORF">ERS852494_00224</name>
</gene>
<keyword evidence="4" id="KW-0874">Quinone</keyword>
<dbReference type="InterPro" id="IPR038354">
    <property type="entry name" value="VKOR_sf"/>
</dbReference>
<keyword evidence="5 10" id="KW-1133">Transmembrane helix</keyword>
<evidence type="ECO:0000256" key="3">
    <source>
        <dbReference type="ARBA" id="ARBA00022692"/>
    </source>
</evidence>
<protein>
    <submittedName>
        <fullName evidence="14">Vitamin K epoxide reductase family</fullName>
    </submittedName>
</protein>
<dbReference type="GO" id="GO:0016491">
    <property type="term" value="F:oxidoreductase activity"/>
    <property type="evidence" value="ECO:0007669"/>
    <property type="project" value="UniProtKB-KW"/>
</dbReference>
<dbReference type="EMBL" id="CZAI01000001">
    <property type="protein sequence ID" value="CUO57445.1"/>
    <property type="molecule type" value="Genomic_DNA"/>
</dbReference>
<evidence type="ECO:0000256" key="4">
    <source>
        <dbReference type="ARBA" id="ARBA00022719"/>
    </source>
</evidence>
<comment type="subcellular location">
    <subcellularLocation>
        <location evidence="1">Membrane</location>
        <topology evidence="1">Multi-pass membrane protein</topology>
    </subcellularLocation>
</comment>
<dbReference type="Gene3D" id="3.40.30.10">
    <property type="entry name" value="Glutaredoxin"/>
    <property type="match status" value="1"/>
</dbReference>